<dbReference type="InterPro" id="IPR020966">
    <property type="entry name" value="ALMT"/>
</dbReference>
<feature type="compositionally biased region" description="Polar residues" evidence="9">
    <location>
        <begin position="20"/>
        <end position="29"/>
    </location>
</feature>
<keyword evidence="4 10" id="KW-0812">Transmembrane</keyword>
<dbReference type="GO" id="GO:0034220">
    <property type="term" value="P:monoatomic ion transmembrane transport"/>
    <property type="evidence" value="ECO:0007669"/>
    <property type="project" value="UniProtKB-KW"/>
</dbReference>
<proteinExistence type="inferred from homology"/>
<sequence length="585" mass="65689">MTDNAERKSGRLMSILGSASLASDSTTAVDMSRHDEPMSNDNDTPQSSPPLGAFKRQTESLLHHALDSATDLAKATMYGGKESYKKSKSWLFTNENKHALQVALSVLVAAMFVVDDSLAHVFDNGFWIGVTVVTVLDNSLGSLLRLGFQRMAGTALGGILSLCTSVLTWLIYTHCQNIAGDAVLLTLMSFQIIYFTKLRNNPAWSYAGSIGNVTTVIILLTGYKPMHSSNVNLVLRNGGWRMLDVVLGVIISTIISLLIFPIKSHGILRQNMSNYMCEAADVFEQCSKICFGIEIPGDREPERQTTRMTRAGSLIASAPKSITDHLKIQKPLPNSSPTSPGDVEEGIFKPLKFDERVEIEDMSSKCLNLLVSLEKELARVENAKNEYFIQIPFDFCFRRKHYQLGLRRAKRYSQAIKDMRSMVWPLSTFNLLLPLLWRTKEKEEEEDLGKHWSLEEHRLKPTSATCNSIWKGCLLMRKLANMLGDKDLNLSRYKEWARLASEIRSIEEATQCELEALVTRMRNRQALTPVGNEGASEYFRVGNESDVGELIWYYGFLSRCQILYKSLAHLILVLGNLQLEDGSHQ</sequence>
<keyword evidence="5 10" id="KW-1133">Transmembrane helix</keyword>
<name>A0A261Y6G9_9FUNG</name>
<dbReference type="EMBL" id="MVBO01000006">
    <property type="protein sequence ID" value="OZJ06178.1"/>
    <property type="molecule type" value="Genomic_DNA"/>
</dbReference>
<evidence type="ECO:0000256" key="6">
    <source>
        <dbReference type="ARBA" id="ARBA00023065"/>
    </source>
</evidence>
<comment type="subcellular location">
    <subcellularLocation>
        <location evidence="1">Membrane</location>
        <topology evidence="1">Multi-pass membrane protein</topology>
    </subcellularLocation>
</comment>
<feature type="transmembrane region" description="Helical" evidence="10">
    <location>
        <begin position="151"/>
        <end position="172"/>
    </location>
</feature>
<protein>
    <submittedName>
        <fullName evidence="11">Uncharacterized protein</fullName>
    </submittedName>
</protein>
<evidence type="ECO:0000256" key="9">
    <source>
        <dbReference type="SAM" id="MobiDB-lite"/>
    </source>
</evidence>
<dbReference type="PANTHER" id="PTHR31086">
    <property type="entry name" value="ALUMINUM-ACTIVATED MALATE TRANSPORTER 10"/>
    <property type="match status" value="1"/>
</dbReference>
<feature type="transmembrane region" description="Helical" evidence="10">
    <location>
        <begin position="98"/>
        <end position="114"/>
    </location>
</feature>
<evidence type="ECO:0000256" key="3">
    <source>
        <dbReference type="ARBA" id="ARBA00022448"/>
    </source>
</evidence>
<dbReference type="Pfam" id="PF11744">
    <property type="entry name" value="ALMT"/>
    <property type="match status" value="1"/>
</dbReference>
<keyword evidence="8" id="KW-0407">Ion channel</keyword>
<gene>
    <name evidence="11" type="ORF">BZG36_01024</name>
</gene>
<comment type="similarity">
    <text evidence="2">Belongs to the aromatic acid exporter (TC 2.A.85) family.</text>
</comment>
<evidence type="ECO:0000256" key="7">
    <source>
        <dbReference type="ARBA" id="ARBA00023136"/>
    </source>
</evidence>
<evidence type="ECO:0000256" key="1">
    <source>
        <dbReference type="ARBA" id="ARBA00004141"/>
    </source>
</evidence>
<evidence type="ECO:0000313" key="11">
    <source>
        <dbReference type="EMBL" id="OZJ06178.1"/>
    </source>
</evidence>
<feature type="transmembrane region" description="Helical" evidence="10">
    <location>
        <begin position="203"/>
        <end position="223"/>
    </location>
</feature>
<evidence type="ECO:0000256" key="5">
    <source>
        <dbReference type="ARBA" id="ARBA00022989"/>
    </source>
</evidence>
<dbReference type="Proteomes" id="UP000242875">
    <property type="component" value="Unassembled WGS sequence"/>
</dbReference>
<keyword evidence="7 10" id="KW-0472">Membrane</keyword>
<keyword evidence="12" id="KW-1185">Reference proteome</keyword>
<dbReference type="GO" id="GO:0015743">
    <property type="term" value="P:malate transport"/>
    <property type="evidence" value="ECO:0007669"/>
    <property type="project" value="InterPro"/>
</dbReference>
<organism evidence="11 12">
    <name type="scientific">Bifiguratus adelaidae</name>
    <dbReference type="NCBI Taxonomy" id="1938954"/>
    <lineage>
        <taxon>Eukaryota</taxon>
        <taxon>Fungi</taxon>
        <taxon>Fungi incertae sedis</taxon>
        <taxon>Mucoromycota</taxon>
        <taxon>Mucoromycotina</taxon>
        <taxon>Endogonomycetes</taxon>
        <taxon>Endogonales</taxon>
        <taxon>Endogonales incertae sedis</taxon>
        <taxon>Bifiguratus</taxon>
    </lineage>
</organism>
<comment type="caution">
    <text evidence="11">The sequence shown here is derived from an EMBL/GenBank/DDBJ whole genome shotgun (WGS) entry which is preliminary data.</text>
</comment>
<feature type="transmembrane region" description="Helical" evidence="10">
    <location>
        <begin position="178"/>
        <end position="196"/>
    </location>
</feature>
<evidence type="ECO:0000256" key="4">
    <source>
        <dbReference type="ARBA" id="ARBA00022692"/>
    </source>
</evidence>
<evidence type="ECO:0000256" key="2">
    <source>
        <dbReference type="ARBA" id="ARBA00007079"/>
    </source>
</evidence>
<evidence type="ECO:0000256" key="10">
    <source>
        <dbReference type="SAM" id="Phobius"/>
    </source>
</evidence>
<dbReference type="GO" id="GO:0016020">
    <property type="term" value="C:membrane"/>
    <property type="evidence" value="ECO:0007669"/>
    <property type="project" value="UniProtKB-SubCell"/>
</dbReference>
<feature type="region of interest" description="Disordered" evidence="9">
    <location>
        <begin position="16"/>
        <end position="53"/>
    </location>
</feature>
<accession>A0A261Y6G9</accession>
<reference evidence="11 12" key="1">
    <citation type="journal article" date="2017" name="Mycologia">
        <title>Bifiguratus adelaidae, gen. et sp. nov., a new member of Mucoromycotina in endophytic and soil-dwelling habitats.</title>
        <authorList>
            <person name="Torres-Cruz T.J."/>
            <person name="Billingsley Tobias T.L."/>
            <person name="Almatruk M."/>
            <person name="Hesse C."/>
            <person name="Kuske C.R."/>
            <person name="Desiro A."/>
            <person name="Benucci G.M."/>
            <person name="Bonito G."/>
            <person name="Stajich J.E."/>
            <person name="Dunlap C."/>
            <person name="Arnold A.E."/>
            <person name="Porras-Alfaro A."/>
        </authorList>
    </citation>
    <scope>NUCLEOTIDE SEQUENCE [LARGE SCALE GENOMIC DNA]</scope>
    <source>
        <strain evidence="11 12">AZ0501</strain>
    </source>
</reference>
<evidence type="ECO:0000256" key="8">
    <source>
        <dbReference type="ARBA" id="ARBA00023303"/>
    </source>
</evidence>
<keyword evidence="6" id="KW-0406">Ion transport</keyword>
<keyword evidence="3" id="KW-0813">Transport</keyword>
<feature type="transmembrane region" description="Helical" evidence="10">
    <location>
        <begin position="243"/>
        <end position="262"/>
    </location>
</feature>
<feature type="transmembrane region" description="Helical" evidence="10">
    <location>
        <begin position="126"/>
        <end position="144"/>
    </location>
</feature>
<dbReference type="AlphaFoldDB" id="A0A261Y6G9"/>
<dbReference type="OrthoDB" id="68611at2759"/>
<evidence type="ECO:0000313" key="12">
    <source>
        <dbReference type="Proteomes" id="UP000242875"/>
    </source>
</evidence>